<dbReference type="PIRSF" id="PIRSF006156">
    <property type="entry name" value="YafQ"/>
    <property type="match status" value="1"/>
</dbReference>
<evidence type="ECO:0000256" key="1">
    <source>
        <dbReference type="ARBA" id="ARBA00022649"/>
    </source>
</evidence>
<dbReference type="PANTHER" id="PTHR40588:SF1">
    <property type="entry name" value="MRNA INTERFERASE TOXIN YAFQ"/>
    <property type="match status" value="1"/>
</dbReference>
<dbReference type="PANTHER" id="PTHR40588">
    <property type="entry name" value="MRNA INTERFERASE TOXIN YAFQ"/>
    <property type="match status" value="1"/>
</dbReference>
<dbReference type="EMBL" id="CAADEX010000007">
    <property type="protein sequence ID" value="VFJ44013.1"/>
    <property type="molecule type" value="Genomic_DNA"/>
</dbReference>
<dbReference type="SUPFAM" id="SSF143011">
    <property type="entry name" value="RelE-like"/>
    <property type="match status" value="1"/>
</dbReference>
<name>A0A450RY31_9GAMM</name>
<keyword evidence="1" id="KW-1277">Toxin-antitoxin system</keyword>
<accession>A0A450RY31</accession>
<evidence type="ECO:0000256" key="2">
    <source>
        <dbReference type="PIRSR" id="PIRSR006156-1"/>
    </source>
</evidence>
<feature type="active site" description="Proton donor" evidence="2">
    <location>
        <position position="88"/>
    </location>
</feature>
<organism evidence="3">
    <name type="scientific">Candidatus Kentrum sp. DK</name>
    <dbReference type="NCBI Taxonomy" id="2126562"/>
    <lineage>
        <taxon>Bacteria</taxon>
        <taxon>Pseudomonadati</taxon>
        <taxon>Pseudomonadota</taxon>
        <taxon>Gammaproteobacteria</taxon>
        <taxon>Candidatus Kentrum</taxon>
    </lineage>
</organism>
<dbReference type="GO" id="GO:0006402">
    <property type="term" value="P:mRNA catabolic process"/>
    <property type="evidence" value="ECO:0007669"/>
    <property type="project" value="TreeGrafter"/>
</dbReference>
<evidence type="ECO:0000313" key="3">
    <source>
        <dbReference type="EMBL" id="VFJ44013.1"/>
    </source>
</evidence>
<dbReference type="Pfam" id="PF15738">
    <property type="entry name" value="YafQ_toxin"/>
    <property type="match status" value="1"/>
</dbReference>
<dbReference type="InterPro" id="IPR035093">
    <property type="entry name" value="RelE/ParE_toxin_dom_sf"/>
</dbReference>
<dbReference type="InterPro" id="IPR004386">
    <property type="entry name" value="Toxin_YafQ-like"/>
</dbReference>
<dbReference type="InterPro" id="IPR007712">
    <property type="entry name" value="RelE/ParE_toxin"/>
</dbReference>
<dbReference type="Gene3D" id="3.30.2310.20">
    <property type="entry name" value="RelE-like"/>
    <property type="match status" value="1"/>
</dbReference>
<dbReference type="GO" id="GO:0006415">
    <property type="term" value="P:translational termination"/>
    <property type="evidence" value="ECO:0007669"/>
    <property type="project" value="TreeGrafter"/>
</dbReference>
<dbReference type="GO" id="GO:0004521">
    <property type="term" value="F:RNA endonuclease activity"/>
    <property type="evidence" value="ECO:0007669"/>
    <property type="project" value="TreeGrafter"/>
</dbReference>
<reference evidence="3" key="1">
    <citation type="submission" date="2019-02" db="EMBL/GenBank/DDBJ databases">
        <authorList>
            <person name="Gruber-Vodicka R. H."/>
            <person name="Seah K. B. B."/>
        </authorList>
    </citation>
    <scope>NUCLEOTIDE SEQUENCE</scope>
    <source>
        <strain evidence="3">BECK_DK47</strain>
    </source>
</reference>
<sequence length="93" mass="10905">MRAVNTARAFQKDFRREMAGRNRNALARTLPFVLDLLARDVPLPGQFKEHRLKGEWAQHRECHLRPDLLLIYRKPDDRTLTLVRLGSHSELFG</sequence>
<proteinExistence type="predicted"/>
<dbReference type="NCBIfam" id="TIGR02385">
    <property type="entry name" value="RelE_StbE"/>
    <property type="match status" value="1"/>
</dbReference>
<protein>
    <submittedName>
        <fullName evidence="3">mRNA interferase YafQ</fullName>
    </submittedName>
</protein>
<gene>
    <name evidence="3" type="ORF">BECKDK2373B_GA0170837_10074</name>
</gene>
<dbReference type="AlphaFoldDB" id="A0A450RY31"/>